<dbReference type="EMBL" id="JABWDY010030650">
    <property type="protein sequence ID" value="KAF5185479.1"/>
    <property type="molecule type" value="Genomic_DNA"/>
</dbReference>
<feature type="region of interest" description="Disordered" evidence="1">
    <location>
        <begin position="1"/>
        <end position="21"/>
    </location>
</feature>
<dbReference type="GO" id="GO:0003682">
    <property type="term" value="F:chromatin binding"/>
    <property type="evidence" value="ECO:0007669"/>
    <property type="project" value="TreeGrafter"/>
</dbReference>
<comment type="caution">
    <text evidence="2">The sequence shown here is derived from an EMBL/GenBank/DDBJ whole genome shotgun (WGS) entry which is preliminary data.</text>
</comment>
<evidence type="ECO:0000313" key="2">
    <source>
        <dbReference type="EMBL" id="KAF5185479.1"/>
    </source>
</evidence>
<reference evidence="2 3" key="1">
    <citation type="submission" date="2020-06" db="EMBL/GenBank/DDBJ databases">
        <title>Transcriptomic and genomic resources for Thalictrum thalictroides and T. hernandezii: Facilitating candidate gene discovery in an emerging model plant lineage.</title>
        <authorList>
            <person name="Arias T."/>
            <person name="Riano-Pachon D.M."/>
            <person name="Di Stilio V.S."/>
        </authorList>
    </citation>
    <scope>NUCLEOTIDE SEQUENCE [LARGE SCALE GENOMIC DNA]</scope>
    <source>
        <strain evidence="3">cv. WT478/WT964</strain>
        <tissue evidence="2">Leaves</tissue>
    </source>
</reference>
<protein>
    <submittedName>
        <fullName evidence="2">Uncharacterized protein</fullName>
    </submittedName>
</protein>
<name>A0A7J6VK44_THATH</name>
<keyword evidence="3" id="KW-1185">Reference proteome</keyword>
<proteinExistence type="predicted"/>
<dbReference type="Proteomes" id="UP000554482">
    <property type="component" value="Unassembled WGS sequence"/>
</dbReference>
<sequence length="64" mass="7318">MEGGDDEIDFEREEDEDVSEETELLKDRFRLSVITIAESEGKKNNMEISQPVMSCIADLAFQFS</sequence>
<evidence type="ECO:0000313" key="3">
    <source>
        <dbReference type="Proteomes" id="UP000554482"/>
    </source>
</evidence>
<dbReference type="InterPro" id="IPR009072">
    <property type="entry name" value="Histone-fold"/>
</dbReference>
<dbReference type="AlphaFoldDB" id="A0A7J6VK44"/>
<dbReference type="OrthoDB" id="1872155at2759"/>
<dbReference type="GO" id="GO:0046982">
    <property type="term" value="F:protein heterodimerization activity"/>
    <property type="evidence" value="ECO:0007669"/>
    <property type="project" value="InterPro"/>
</dbReference>
<dbReference type="GO" id="GO:0000712">
    <property type="term" value="P:resolution of meiotic recombination intermediates"/>
    <property type="evidence" value="ECO:0007669"/>
    <property type="project" value="TreeGrafter"/>
</dbReference>
<accession>A0A7J6VK44</accession>
<gene>
    <name evidence="2" type="ORF">FRX31_024934</name>
</gene>
<dbReference type="PANTHER" id="PTHR22980">
    <property type="entry name" value="CORTISTATIN"/>
    <property type="match status" value="1"/>
</dbReference>
<dbReference type="GO" id="GO:0071821">
    <property type="term" value="C:FANCM-MHF complex"/>
    <property type="evidence" value="ECO:0007669"/>
    <property type="project" value="TreeGrafter"/>
</dbReference>
<dbReference type="GO" id="GO:0031297">
    <property type="term" value="P:replication fork processing"/>
    <property type="evidence" value="ECO:0007669"/>
    <property type="project" value="TreeGrafter"/>
</dbReference>
<dbReference type="PANTHER" id="PTHR22980:SF0">
    <property type="entry name" value="CENTROMERE PROTEIN S"/>
    <property type="match status" value="1"/>
</dbReference>
<organism evidence="2 3">
    <name type="scientific">Thalictrum thalictroides</name>
    <name type="common">Rue-anemone</name>
    <name type="synonym">Anemone thalictroides</name>
    <dbReference type="NCBI Taxonomy" id="46969"/>
    <lineage>
        <taxon>Eukaryota</taxon>
        <taxon>Viridiplantae</taxon>
        <taxon>Streptophyta</taxon>
        <taxon>Embryophyta</taxon>
        <taxon>Tracheophyta</taxon>
        <taxon>Spermatophyta</taxon>
        <taxon>Magnoliopsida</taxon>
        <taxon>Ranunculales</taxon>
        <taxon>Ranunculaceae</taxon>
        <taxon>Thalictroideae</taxon>
        <taxon>Thalictrum</taxon>
    </lineage>
</organism>
<dbReference type="Gene3D" id="1.10.20.10">
    <property type="entry name" value="Histone, subunit A"/>
    <property type="match status" value="1"/>
</dbReference>
<feature type="non-terminal residue" evidence="2">
    <location>
        <position position="1"/>
    </location>
</feature>
<evidence type="ECO:0000256" key="1">
    <source>
        <dbReference type="SAM" id="MobiDB-lite"/>
    </source>
</evidence>